<name>A0A2G9ZEZ7_9BACT</name>
<dbReference type="InterPro" id="IPR009027">
    <property type="entry name" value="Ribosomal_bL9/RNase_H1_N"/>
</dbReference>
<dbReference type="InterPro" id="IPR020070">
    <property type="entry name" value="Ribosomal_bL9_N"/>
</dbReference>
<dbReference type="AlphaFoldDB" id="A0A2G9ZEZ7"/>
<dbReference type="GO" id="GO:1990904">
    <property type="term" value="C:ribonucleoprotein complex"/>
    <property type="evidence" value="ECO:0007669"/>
    <property type="project" value="UniProtKB-KW"/>
</dbReference>
<dbReference type="Gene3D" id="3.40.5.10">
    <property type="entry name" value="Ribosomal protein L9, N-terminal domain"/>
    <property type="match status" value="1"/>
</dbReference>
<evidence type="ECO:0000256" key="4">
    <source>
        <dbReference type="ARBA" id="ARBA00022980"/>
    </source>
</evidence>
<dbReference type="SUPFAM" id="SSF55658">
    <property type="entry name" value="L9 N-domain-like"/>
    <property type="match status" value="1"/>
</dbReference>
<dbReference type="Gene3D" id="3.10.430.100">
    <property type="entry name" value="Ribosomal protein L9, C-terminal domain"/>
    <property type="match status" value="1"/>
</dbReference>
<comment type="caution">
    <text evidence="10">The sequence shown here is derived from an EMBL/GenBank/DDBJ whole genome shotgun (WGS) entry which is preliminary data.</text>
</comment>
<organism evidence="10 11">
    <name type="scientific">bacterium (Candidatus Gribaldobacteria) CG23_combo_of_CG06-09_8_20_14_all_37_87_8</name>
    <dbReference type="NCBI Taxonomy" id="2014278"/>
    <lineage>
        <taxon>Bacteria</taxon>
        <taxon>Candidatus Gribaldobacteria</taxon>
    </lineage>
</organism>
<evidence type="ECO:0000256" key="7">
    <source>
        <dbReference type="HAMAP-Rule" id="MF_00503"/>
    </source>
</evidence>
<evidence type="ECO:0000256" key="3">
    <source>
        <dbReference type="ARBA" id="ARBA00022884"/>
    </source>
</evidence>
<evidence type="ECO:0000259" key="9">
    <source>
        <dbReference type="Pfam" id="PF03948"/>
    </source>
</evidence>
<evidence type="ECO:0000256" key="6">
    <source>
        <dbReference type="ARBA" id="ARBA00035292"/>
    </source>
</evidence>
<evidence type="ECO:0000259" key="8">
    <source>
        <dbReference type="Pfam" id="PF01281"/>
    </source>
</evidence>
<protein>
    <recommendedName>
        <fullName evidence="6 7">Large ribosomal subunit protein bL9</fullName>
    </recommendedName>
</protein>
<dbReference type="Pfam" id="PF03948">
    <property type="entry name" value="Ribosomal_L9_C"/>
    <property type="match status" value="1"/>
</dbReference>
<dbReference type="PANTHER" id="PTHR21368">
    <property type="entry name" value="50S RIBOSOMAL PROTEIN L9"/>
    <property type="match status" value="1"/>
</dbReference>
<dbReference type="EMBL" id="PCSB01000039">
    <property type="protein sequence ID" value="PIP31733.1"/>
    <property type="molecule type" value="Genomic_DNA"/>
</dbReference>
<evidence type="ECO:0000256" key="5">
    <source>
        <dbReference type="ARBA" id="ARBA00023274"/>
    </source>
</evidence>
<comment type="similarity">
    <text evidence="1 7">Belongs to the bacterial ribosomal protein bL9 family.</text>
</comment>
<keyword evidence="3 7" id="KW-0694">RNA-binding</keyword>
<comment type="function">
    <text evidence="7">Binds to the 23S rRNA.</text>
</comment>
<evidence type="ECO:0000313" key="11">
    <source>
        <dbReference type="Proteomes" id="UP000230447"/>
    </source>
</evidence>
<dbReference type="NCBIfam" id="TIGR00158">
    <property type="entry name" value="L9"/>
    <property type="match status" value="1"/>
</dbReference>
<dbReference type="InterPro" id="IPR036935">
    <property type="entry name" value="Ribosomal_bL9_N_sf"/>
</dbReference>
<dbReference type="Proteomes" id="UP000230447">
    <property type="component" value="Unassembled WGS sequence"/>
</dbReference>
<dbReference type="InterPro" id="IPR020594">
    <property type="entry name" value="Ribosomal_bL9_bac/chp"/>
</dbReference>
<feature type="domain" description="Large ribosomal subunit protein bL9 C-terminal" evidence="9">
    <location>
        <begin position="66"/>
        <end position="145"/>
    </location>
</feature>
<reference evidence="10 11" key="1">
    <citation type="submission" date="2017-09" db="EMBL/GenBank/DDBJ databases">
        <title>Depth-based differentiation of microbial function through sediment-hosted aquifers and enrichment of novel symbionts in the deep terrestrial subsurface.</title>
        <authorList>
            <person name="Probst A.J."/>
            <person name="Ladd B."/>
            <person name="Jarett J.K."/>
            <person name="Geller-Mcgrath D.E."/>
            <person name="Sieber C.M."/>
            <person name="Emerson J.B."/>
            <person name="Anantharaman K."/>
            <person name="Thomas B.C."/>
            <person name="Malmstrom R."/>
            <person name="Stieglmeier M."/>
            <person name="Klingl A."/>
            <person name="Woyke T."/>
            <person name="Ryan C.M."/>
            <person name="Banfield J.F."/>
        </authorList>
    </citation>
    <scope>NUCLEOTIDE SEQUENCE [LARGE SCALE GENOMIC DNA]</scope>
    <source>
        <strain evidence="10">CG23_combo_of_CG06-09_8_20_14_all_37_87_8</strain>
    </source>
</reference>
<evidence type="ECO:0000256" key="1">
    <source>
        <dbReference type="ARBA" id="ARBA00010605"/>
    </source>
</evidence>
<accession>A0A2G9ZEZ7</accession>
<dbReference type="GO" id="GO:0005840">
    <property type="term" value="C:ribosome"/>
    <property type="evidence" value="ECO:0007669"/>
    <property type="project" value="UniProtKB-KW"/>
</dbReference>
<dbReference type="InterPro" id="IPR036791">
    <property type="entry name" value="Ribosomal_bL9_C_sf"/>
</dbReference>
<evidence type="ECO:0000313" key="10">
    <source>
        <dbReference type="EMBL" id="PIP31733.1"/>
    </source>
</evidence>
<dbReference type="GO" id="GO:0006412">
    <property type="term" value="P:translation"/>
    <property type="evidence" value="ECO:0007669"/>
    <property type="project" value="UniProtKB-UniRule"/>
</dbReference>
<keyword evidence="4 7" id="KW-0689">Ribosomal protein</keyword>
<dbReference type="SUPFAM" id="SSF55653">
    <property type="entry name" value="Ribosomal protein L9 C-domain"/>
    <property type="match status" value="1"/>
</dbReference>
<dbReference type="GO" id="GO:0003735">
    <property type="term" value="F:structural constituent of ribosome"/>
    <property type="evidence" value="ECO:0007669"/>
    <property type="project" value="InterPro"/>
</dbReference>
<feature type="domain" description="Ribosomal protein L9" evidence="8">
    <location>
        <begin position="1"/>
        <end position="45"/>
    </location>
</feature>
<gene>
    <name evidence="7 10" type="primary">rplI</name>
    <name evidence="10" type="ORF">COX24_01920</name>
</gene>
<proteinExistence type="inferred from homology"/>
<dbReference type="InterPro" id="IPR000244">
    <property type="entry name" value="Ribosomal_bL9"/>
</dbReference>
<evidence type="ECO:0000256" key="2">
    <source>
        <dbReference type="ARBA" id="ARBA00022730"/>
    </source>
</evidence>
<keyword evidence="2 7" id="KW-0699">rRNA-binding</keyword>
<sequence length="147" mass="16496">MKVILLKHIEGVGNEYDIKEVSDGYARNFLFPHDLAKKAGEEEIAIAKEMQAKKGEKAKVDLEKTGKLATSLEGYELELEVKVGDKGQLFEKITAPKIAEALKKQGYHVEKENIILAEPIKEIGEYDVSLKFDHNLETEIKVIITAE</sequence>
<keyword evidence="5 7" id="KW-0687">Ribonucleoprotein</keyword>
<dbReference type="GO" id="GO:0019843">
    <property type="term" value="F:rRNA binding"/>
    <property type="evidence" value="ECO:0007669"/>
    <property type="project" value="UniProtKB-UniRule"/>
</dbReference>
<dbReference type="InterPro" id="IPR020069">
    <property type="entry name" value="Ribosomal_bL9_C"/>
</dbReference>
<dbReference type="Pfam" id="PF01281">
    <property type="entry name" value="Ribosomal_L9_N"/>
    <property type="match status" value="1"/>
</dbReference>
<dbReference type="HAMAP" id="MF_00503">
    <property type="entry name" value="Ribosomal_bL9"/>
    <property type="match status" value="1"/>
</dbReference>